<keyword evidence="5" id="KW-1185">Reference proteome</keyword>
<accession>A0ABV5NX95</accession>
<name>A0ABV5NX95_9ACTN</name>
<comment type="caution">
    <text evidence="4">The sequence shown here is derived from an EMBL/GenBank/DDBJ whole genome shotgun (WGS) entry which is preliminary data.</text>
</comment>
<protein>
    <submittedName>
        <fullName evidence="4">M15 family metallopeptidase</fullName>
        <ecNumber evidence="4">3.4.-.-</ecNumber>
    </submittedName>
</protein>
<feature type="signal peptide" evidence="2">
    <location>
        <begin position="1"/>
        <end position="19"/>
    </location>
</feature>
<dbReference type="GO" id="GO:0016787">
    <property type="term" value="F:hydrolase activity"/>
    <property type="evidence" value="ECO:0007669"/>
    <property type="project" value="UniProtKB-KW"/>
</dbReference>
<evidence type="ECO:0000313" key="5">
    <source>
        <dbReference type="Proteomes" id="UP001589568"/>
    </source>
</evidence>
<dbReference type="Proteomes" id="UP001589568">
    <property type="component" value="Unassembled WGS sequence"/>
</dbReference>
<dbReference type="InterPro" id="IPR039561">
    <property type="entry name" value="Peptidase_M15C"/>
</dbReference>
<dbReference type="EMBL" id="JBHMCF010000040">
    <property type="protein sequence ID" value="MFB9474949.1"/>
    <property type="molecule type" value="Genomic_DNA"/>
</dbReference>
<gene>
    <name evidence="4" type="ORF">ACFFR3_36110</name>
</gene>
<dbReference type="RefSeq" id="WP_379484600.1">
    <property type="nucleotide sequence ID" value="NZ_JBHMCF010000040.1"/>
</dbReference>
<dbReference type="Gene3D" id="3.30.1380.10">
    <property type="match status" value="1"/>
</dbReference>
<feature type="region of interest" description="Disordered" evidence="1">
    <location>
        <begin position="21"/>
        <end position="61"/>
    </location>
</feature>
<evidence type="ECO:0000259" key="3">
    <source>
        <dbReference type="Pfam" id="PF13539"/>
    </source>
</evidence>
<dbReference type="EC" id="3.4.-.-" evidence="4"/>
<keyword evidence="2" id="KW-0732">Signal</keyword>
<sequence>MKRAAAIAFVVLASAACAAAEEPAASADPPREPATVTATAEPTSERSAATPSPTAPPAFTSKVSRVSRDRLPYSWRPGCPVHYRDLRLVTLSYWGFDGKPHTGELVVRKTVTDDIETVFKKLYDRRWPIRQMKLVDAYKADDYDSIDADNTSAFNCRRATGSSNWSNHAYGEAIDVNPLENPYVTASGGTAHRNAKKFTKRPMKGKGVINPGDRVVKTFAQVGWEWGGYWSGAKDYQHFSKGGG</sequence>
<organism evidence="4 5">
    <name type="scientific">Nonomuraea salmonea</name>
    <dbReference type="NCBI Taxonomy" id="46181"/>
    <lineage>
        <taxon>Bacteria</taxon>
        <taxon>Bacillati</taxon>
        <taxon>Actinomycetota</taxon>
        <taxon>Actinomycetes</taxon>
        <taxon>Streptosporangiales</taxon>
        <taxon>Streptosporangiaceae</taxon>
        <taxon>Nonomuraea</taxon>
    </lineage>
</organism>
<feature type="chain" id="PRO_5045415643" evidence="2">
    <location>
        <begin position="20"/>
        <end position="244"/>
    </location>
</feature>
<evidence type="ECO:0000256" key="2">
    <source>
        <dbReference type="SAM" id="SignalP"/>
    </source>
</evidence>
<dbReference type="InterPro" id="IPR009045">
    <property type="entry name" value="Zn_M74/Hedgehog-like"/>
</dbReference>
<dbReference type="PROSITE" id="PS51257">
    <property type="entry name" value="PROKAR_LIPOPROTEIN"/>
    <property type="match status" value="1"/>
</dbReference>
<dbReference type="SUPFAM" id="SSF55166">
    <property type="entry name" value="Hedgehog/DD-peptidase"/>
    <property type="match status" value="1"/>
</dbReference>
<evidence type="ECO:0000256" key="1">
    <source>
        <dbReference type="SAM" id="MobiDB-lite"/>
    </source>
</evidence>
<reference evidence="4 5" key="1">
    <citation type="submission" date="2024-09" db="EMBL/GenBank/DDBJ databases">
        <authorList>
            <person name="Sun Q."/>
            <person name="Mori K."/>
        </authorList>
    </citation>
    <scope>NUCLEOTIDE SEQUENCE [LARGE SCALE GENOMIC DNA]</scope>
    <source>
        <strain evidence="4 5">JCM 3324</strain>
    </source>
</reference>
<dbReference type="Pfam" id="PF13539">
    <property type="entry name" value="Peptidase_M15_4"/>
    <property type="match status" value="1"/>
</dbReference>
<proteinExistence type="predicted"/>
<evidence type="ECO:0000313" key="4">
    <source>
        <dbReference type="EMBL" id="MFB9474949.1"/>
    </source>
</evidence>
<feature type="domain" description="Peptidase M15C" evidence="3">
    <location>
        <begin position="160"/>
        <end position="240"/>
    </location>
</feature>
<keyword evidence="4" id="KW-0378">Hydrolase</keyword>